<dbReference type="EMBL" id="MVHF01000004">
    <property type="protein sequence ID" value="ORA38124.1"/>
    <property type="molecule type" value="Genomic_DNA"/>
</dbReference>
<evidence type="ECO:0000313" key="3">
    <source>
        <dbReference type="Proteomes" id="UP000192448"/>
    </source>
</evidence>
<accession>A0A1X0B718</accession>
<evidence type="ECO:0000313" key="2">
    <source>
        <dbReference type="EMBL" id="ORA38124.1"/>
    </source>
</evidence>
<evidence type="ECO:0000256" key="1">
    <source>
        <dbReference type="SAM" id="MobiDB-lite"/>
    </source>
</evidence>
<feature type="region of interest" description="Disordered" evidence="1">
    <location>
        <begin position="13"/>
        <end position="36"/>
    </location>
</feature>
<sequence>MADNEIQWGVQWEVATPPESVTTNTPVAPIPPAPDADQELQDQYAELLIAFEEAVRVHAALLDEALADPAAWQITVTVFGSEAEARQTLAEMRRVNNGNVLTRNFQLVTSPPRSWTPV</sequence>
<comment type="caution">
    <text evidence="2">The sequence shown here is derived from an EMBL/GenBank/DDBJ whole genome shotgun (WGS) entry which is preliminary data.</text>
</comment>
<dbReference type="AlphaFoldDB" id="A0A1X0B718"/>
<reference evidence="2 3" key="1">
    <citation type="submission" date="2017-02" db="EMBL/GenBank/DDBJ databases">
        <title>The new phylogeny of genus Mycobacterium.</title>
        <authorList>
            <person name="Tortoli E."/>
            <person name="Trovato A."/>
            <person name="Cirillo D.M."/>
        </authorList>
    </citation>
    <scope>NUCLEOTIDE SEQUENCE [LARGE SCALE GENOMIC DNA]</scope>
    <source>
        <strain evidence="2 3">RW6</strain>
    </source>
</reference>
<proteinExistence type="predicted"/>
<organism evidence="2 3">
    <name type="scientific">Mycobacterium aquaticum</name>
    <dbReference type="NCBI Taxonomy" id="1927124"/>
    <lineage>
        <taxon>Bacteria</taxon>
        <taxon>Bacillati</taxon>
        <taxon>Actinomycetota</taxon>
        <taxon>Actinomycetes</taxon>
        <taxon>Mycobacteriales</taxon>
        <taxon>Mycobacteriaceae</taxon>
        <taxon>Mycobacterium</taxon>
    </lineage>
</organism>
<protein>
    <submittedName>
        <fullName evidence="2">Uncharacterized protein</fullName>
    </submittedName>
</protein>
<dbReference type="Proteomes" id="UP000192448">
    <property type="component" value="Unassembled WGS sequence"/>
</dbReference>
<dbReference type="RefSeq" id="WP_083161614.1">
    <property type="nucleotide sequence ID" value="NZ_MVHF01000004.1"/>
</dbReference>
<gene>
    <name evidence="2" type="ORF">BST13_05875</name>
</gene>
<dbReference type="OrthoDB" id="9997775at2"/>
<keyword evidence="3" id="KW-1185">Reference proteome</keyword>
<name>A0A1X0B718_9MYCO</name>
<dbReference type="STRING" id="1927124.BST13_05875"/>